<dbReference type="EMBL" id="JADYXP020000015">
    <property type="protein sequence ID" value="KAL0109669.1"/>
    <property type="molecule type" value="Genomic_DNA"/>
</dbReference>
<evidence type="ECO:0000313" key="1">
    <source>
        <dbReference type="EMBL" id="KAL0109669.1"/>
    </source>
</evidence>
<dbReference type="Proteomes" id="UP001430953">
    <property type="component" value="Unassembled WGS sequence"/>
</dbReference>
<evidence type="ECO:0000313" key="2">
    <source>
        <dbReference type="Proteomes" id="UP001430953"/>
    </source>
</evidence>
<reference evidence="1 2" key="1">
    <citation type="submission" date="2023-03" db="EMBL/GenBank/DDBJ databases">
        <title>High recombination rates correlate with genetic variation in Cardiocondyla obscurior ants.</title>
        <authorList>
            <person name="Errbii M."/>
        </authorList>
    </citation>
    <scope>NUCLEOTIDE SEQUENCE [LARGE SCALE GENOMIC DNA]</scope>
    <source>
        <strain evidence="1">Alpha-2009</strain>
        <tissue evidence="1">Whole body</tissue>
    </source>
</reference>
<proteinExistence type="predicted"/>
<protein>
    <submittedName>
        <fullName evidence="1">Uncharacterized protein</fullName>
    </submittedName>
</protein>
<accession>A0AAW2F456</accession>
<gene>
    <name evidence="1" type="ORF">PUN28_014596</name>
</gene>
<name>A0AAW2F456_9HYME</name>
<organism evidence="1 2">
    <name type="scientific">Cardiocondyla obscurior</name>
    <dbReference type="NCBI Taxonomy" id="286306"/>
    <lineage>
        <taxon>Eukaryota</taxon>
        <taxon>Metazoa</taxon>
        <taxon>Ecdysozoa</taxon>
        <taxon>Arthropoda</taxon>
        <taxon>Hexapoda</taxon>
        <taxon>Insecta</taxon>
        <taxon>Pterygota</taxon>
        <taxon>Neoptera</taxon>
        <taxon>Endopterygota</taxon>
        <taxon>Hymenoptera</taxon>
        <taxon>Apocrita</taxon>
        <taxon>Aculeata</taxon>
        <taxon>Formicoidea</taxon>
        <taxon>Formicidae</taxon>
        <taxon>Myrmicinae</taxon>
        <taxon>Cardiocondyla</taxon>
    </lineage>
</organism>
<sequence>MTRLPSSLTGFGVAESVVSLVARSGLRKTSREIELVSVESLEKLDTRSSNSVGGAMRDDLLSAEGYLTKAEECERGYRVSRVCCSFGLPIIKLQLDYYTLLYINLRYII</sequence>
<keyword evidence="2" id="KW-1185">Reference proteome</keyword>
<comment type="caution">
    <text evidence="1">The sequence shown here is derived from an EMBL/GenBank/DDBJ whole genome shotgun (WGS) entry which is preliminary data.</text>
</comment>
<dbReference type="AlphaFoldDB" id="A0AAW2F456"/>